<proteinExistence type="predicted"/>
<dbReference type="AlphaFoldDB" id="A0A0A8XVE7"/>
<organism evidence="1">
    <name type="scientific">Arundo donax</name>
    <name type="common">Giant reed</name>
    <name type="synonym">Donax arundinaceus</name>
    <dbReference type="NCBI Taxonomy" id="35708"/>
    <lineage>
        <taxon>Eukaryota</taxon>
        <taxon>Viridiplantae</taxon>
        <taxon>Streptophyta</taxon>
        <taxon>Embryophyta</taxon>
        <taxon>Tracheophyta</taxon>
        <taxon>Spermatophyta</taxon>
        <taxon>Magnoliopsida</taxon>
        <taxon>Liliopsida</taxon>
        <taxon>Poales</taxon>
        <taxon>Poaceae</taxon>
        <taxon>PACMAD clade</taxon>
        <taxon>Arundinoideae</taxon>
        <taxon>Arundineae</taxon>
        <taxon>Arundo</taxon>
    </lineage>
</organism>
<accession>A0A0A8XVE7</accession>
<dbReference type="EMBL" id="GBRH01282233">
    <property type="protein sequence ID" value="JAD15662.1"/>
    <property type="molecule type" value="Transcribed_RNA"/>
</dbReference>
<reference evidence="1" key="2">
    <citation type="journal article" date="2015" name="Data Brief">
        <title>Shoot transcriptome of the giant reed, Arundo donax.</title>
        <authorList>
            <person name="Barrero R.A."/>
            <person name="Guerrero F.D."/>
            <person name="Moolhuijzen P."/>
            <person name="Goolsby J.A."/>
            <person name="Tidwell J."/>
            <person name="Bellgard S.E."/>
            <person name="Bellgard M.I."/>
        </authorList>
    </citation>
    <scope>NUCLEOTIDE SEQUENCE</scope>
    <source>
        <tissue evidence="1">Shoot tissue taken approximately 20 cm above the soil surface</tissue>
    </source>
</reference>
<name>A0A0A8XVE7_ARUDO</name>
<reference evidence="1" key="1">
    <citation type="submission" date="2014-09" db="EMBL/GenBank/DDBJ databases">
        <authorList>
            <person name="Magalhaes I.L.F."/>
            <person name="Oliveira U."/>
            <person name="Santos F.R."/>
            <person name="Vidigal T.H.D.A."/>
            <person name="Brescovit A.D."/>
            <person name="Santos A.J."/>
        </authorList>
    </citation>
    <scope>NUCLEOTIDE SEQUENCE</scope>
    <source>
        <tissue evidence="1">Shoot tissue taken approximately 20 cm above the soil surface</tissue>
    </source>
</reference>
<sequence>MSILDTSKFLIRANLFVHRTYNVTSSLNKQ</sequence>
<protein>
    <submittedName>
        <fullName evidence="1">Uncharacterized protein</fullName>
    </submittedName>
</protein>
<evidence type="ECO:0000313" key="1">
    <source>
        <dbReference type="EMBL" id="JAD15662.1"/>
    </source>
</evidence>